<keyword evidence="2" id="KW-1185">Reference proteome</keyword>
<dbReference type="EMBL" id="FNPB01000018">
    <property type="protein sequence ID" value="SDY49200.1"/>
    <property type="molecule type" value="Genomic_DNA"/>
</dbReference>
<dbReference type="STRING" id="660517.SAMN04487946_11829"/>
<dbReference type="InterPro" id="IPR055536">
    <property type="entry name" value="DUF7112"/>
</dbReference>
<protein>
    <submittedName>
        <fullName evidence="1">Uncharacterized protein</fullName>
    </submittedName>
</protein>
<dbReference type="RefSeq" id="WP_089769538.1">
    <property type="nucleotide sequence ID" value="NZ_FNPB01000018.1"/>
</dbReference>
<reference evidence="2" key="1">
    <citation type="submission" date="2016-10" db="EMBL/GenBank/DDBJ databases">
        <authorList>
            <person name="Varghese N."/>
            <person name="Submissions S."/>
        </authorList>
    </citation>
    <scope>NUCLEOTIDE SEQUENCE [LARGE SCALE GENOMIC DNA]</scope>
    <source>
        <strain evidence="2">CGMCC 1.10118</strain>
    </source>
</reference>
<dbReference type="AlphaFoldDB" id="A0A1H3KAM9"/>
<evidence type="ECO:0000313" key="2">
    <source>
        <dbReference type="Proteomes" id="UP000199170"/>
    </source>
</evidence>
<name>A0A1H3KAM9_9EURY</name>
<evidence type="ECO:0000313" key="1">
    <source>
        <dbReference type="EMBL" id="SDY49200.1"/>
    </source>
</evidence>
<dbReference type="Pfam" id="PF23424">
    <property type="entry name" value="DUF7112"/>
    <property type="match status" value="1"/>
</dbReference>
<dbReference type="Proteomes" id="UP000199170">
    <property type="component" value="Unassembled WGS sequence"/>
</dbReference>
<proteinExistence type="predicted"/>
<dbReference type="OrthoDB" id="198318at2157"/>
<organism evidence="1 2">
    <name type="scientific">Halobellus clavatus</name>
    <dbReference type="NCBI Taxonomy" id="660517"/>
    <lineage>
        <taxon>Archaea</taxon>
        <taxon>Methanobacteriati</taxon>
        <taxon>Methanobacteriota</taxon>
        <taxon>Stenosarchaea group</taxon>
        <taxon>Halobacteria</taxon>
        <taxon>Halobacteriales</taxon>
        <taxon>Haloferacaceae</taxon>
        <taxon>Halobellus</taxon>
    </lineage>
</organism>
<accession>A0A1H3KAM9</accession>
<sequence>MSERVPSDHAAVTNFRATLARSGGTRRPCLRLPDDAAVEAGDVVRLLLDGTSTHARVESDARGALVRGAYDNERLTRDPPDGENRLVEWCRTHDRAPDDAVELDELDPGFCYGLREPGDRLVYDVPRRPNESLQDIASSLRD</sequence>
<gene>
    <name evidence="1" type="ORF">SAMN04487946_11829</name>
</gene>